<dbReference type="EMBL" id="MFAE01000014">
    <property type="protein sequence ID" value="OGD66760.1"/>
    <property type="molecule type" value="Genomic_DNA"/>
</dbReference>
<evidence type="ECO:0008006" key="3">
    <source>
        <dbReference type="Google" id="ProtNLM"/>
    </source>
</evidence>
<comment type="caution">
    <text evidence="1">The sequence shown here is derived from an EMBL/GenBank/DDBJ whole genome shotgun (WGS) entry which is preliminary data.</text>
</comment>
<evidence type="ECO:0000313" key="2">
    <source>
        <dbReference type="Proteomes" id="UP000179003"/>
    </source>
</evidence>
<dbReference type="SUPFAM" id="SSF53448">
    <property type="entry name" value="Nucleotide-diphospho-sugar transferases"/>
    <property type="match status" value="1"/>
</dbReference>
<dbReference type="AlphaFoldDB" id="A0A1F5EHI4"/>
<accession>A0A1F5EHI4</accession>
<sequence length="250" mass="29505">MIFRWTIWGEYKLKNIELLKYSILSFKKQFGESHNYVVYTDDEKTLKENLRGIAEIFNINSCVENKYNIKSKATWMKWCPLVKLDIDKTEIYVDSDVFLLKYPIEIENFITNPKLKFAIMDEFYGQPWQHGAMQKRATKVTPFVNAGLFIQKAGYSISGELSEEFDWWVQNISKDEQTHHDEQGALAVALTNYLEKQELYILPKDKYMLIGPNENKGIKDLEQVILFHAVYPDHPAFYKFKDYLDKILNL</sequence>
<dbReference type="Proteomes" id="UP000179003">
    <property type="component" value="Unassembled WGS sequence"/>
</dbReference>
<name>A0A1F5EHI4_9BACT</name>
<proteinExistence type="predicted"/>
<dbReference type="InterPro" id="IPR029044">
    <property type="entry name" value="Nucleotide-diphossugar_trans"/>
</dbReference>
<gene>
    <name evidence="1" type="ORF">A2442_01395</name>
</gene>
<evidence type="ECO:0000313" key="1">
    <source>
        <dbReference type="EMBL" id="OGD66760.1"/>
    </source>
</evidence>
<protein>
    <recommendedName>
        <fullName evidence="3">Nucleotide-diphospho-sugar transferase domain-containing protein</fullName>
    </recommendedName>
</protein>
<dbReference type="STRING" id="1797582.A2442_01395"/>
<organism evidence="1 2">
    <name type="scientific">Candidatus Campbellbacteria bacterium RIFOXYC2_FULL_35_25</name>
    <dbReference type="NCBI Taxonomy" id="1797582"/>
    <lineage>
        <taxon>Bacteria</taxon>
        <taxon>Candidatus Campbelliibacteriota</taxon>
    </lineage>
</organism>
<reference evidence="1 2" key="1">
    <citation type="journal article" date="2016" name="Nat. Commun.">
        <title>Thousands of microbial genomes shed light on interconnected biogeochemical processes in an aquifer system.</title>
        <authorList>
            <person name="Anantharaman K."/>
            <person name="Brown C.T."/>
            <person name="Hug L.A."/>
            <person name="Sharon I."/>
            <person name="Castelle C.J."/>
            <person name="Probst A.J."/>
            <person name="Thomas B.C."/>
            <person name="Singh A."/>
            <person name="Wilkins M.J."/>
            <person name="Karaoz U."/>
            <person name="Brodie E.L."/>
            <person name="Williams K.H."/>
            <person name="Hubbard S.S."/>
            <person name="Banfield J.F."/>
        </authorList>
    </citation>
    <scope>NUCLEOTIDE SEQUENCE [LARGE SCALE GENOMIC DNA]</scope>
</reference>